<evidence type="ECO:0000256" key="7">
    <source>
        <dbReference type="SAM" id="Phobius"/>
    </source>
</evidence>
<feature type="domain" description="RDD" evidence="8">
    <location>
        <begin position="209"/>
        <end position="356"/>
    </location>
</feature>
<dbReference type="EMBL" id="LR828261">
    <property type="protein sequence ID" value="CAD0354295.1"/>
    <property type="molecule type" value="Genomic_DNA"/>
</dbReference>
<accession>A0A6V7ESP4</accession>
<dbReference type="Pfam" id="PF06271">
    <property type="entry name" value="RDD"/>
    <property type="match status" value="1"/>
</dbReference>
<evidence type="ECO:0000256" key="3">
    <source>
        <dbReference type="ARBA" id="ARBA00022692"/>
    </source>
</evidence>
<organism evidence="10">
    <name type="scientific">Xanthomonas hortorum pv. pelargonii</name>
    <dbReference type="NCBI Taxonomy" id="453602"/>
    <lineage>
        <taxon>Bacteria</taxon>
        <taxon>Pseudomonadati</taxon>
        <taxon>Pseudomonadota</taxon>
        <taxon>Gammaproteobacteria</taxon>
        <taxon>Lysobacterales</taxon>
        <taxon>Lysobacteraceae</taxon>
        <taxon>Xanthomonas</taxon>
    </lineage>
</organism>
<dbReference type="InterPro" id="IPR051791">
    <property type="entry name" value="Pra-immunoreactive"/>
</dbReference>
<feature type="transmembrane region" description="Helical" evidence="7">
    <location>
        <begin position="224"/>
        <end position="246"/>
    </location>
</feature>
<dbReference type="GO" id="GO:0005886">
    <property type="term" value="C:plasma membrane"/>
    <property type="evidence" value="ECO:0007669"/>
    <property type="project" value="UniProtKB-SubCell"/>
</dbReference>
<dbReference type="PANTHER" id="PTHR36115">
    <property type="entry name" value="PROLINE-RICH ANTIGEN HOMOLOG-RELATED"/>
    <property type="match status" value="1"/>
</dbReference>
<keyword evidence="5 7" id="KW-0472">Membrane</keyword>
<gene>
    <name evidence="10" type="ORF">CFBP2533_39200</name>
    <name evidence="11" type="ORF">E1J24_21210</name>
</gene>
<dbReference type="EMBL" id="SMDX01000039">
    <property type="protein sequence ID" value="NMI24285.1"/>
    <property type="molecule type" value="Genomic_DNA"/>
</dbReference>
<dbReference type="SUPFAM" id="SSF55277">
    <property type="entry name" value="GYF domain"/>
    <property type="match status" value="1"/>
</dbReference>
<evidence type="ECO:0000256" key="1">
    <source>
        <dbReference type="ARBA" id="ARBA00004651"/>
    </source>
</evidence>
<dbReference type="PANTHER" id="PTHR36115:SF6">
    <property type="entry name" value="PROLINE-RICH ANTIGEN HOMOLOG"/>
    <property type="match status" value="1"/>
</dbReference>
<dbReference type="InterPro" id="IPR010432">
    <property type="entry name" value="RDD"/>
</dbReference>
<sequence length="411" mass="42931">MTQWYYADAQRERQGPIDTDTLVARLSQGIIDRSSLVWREGLPQWVALREVAAELGVDTPVPAPPEPTGYAPVDVPGSEPQATVFPTSVPVDNAPAAAAPFAGSAADASLAQTESGLADHHAAVEQQQVPPSEHAAPADPAAWSTTPADAATTQAASSPILTETSDASATPAYASSQTPAGVPIPSAWESVAAAAPTATVALQDAPVVYAGLWRRVAASILDSFVTTFAVYLIVIPLVFVVALATTRGDSGSALDDGSALGIAMVVLSYGIGLTIPTLYFAWMQSSRHQASLGKLACGIKLVRADTNGGRVGFWRNVLRYLAYMLISVLTLGIGAIVAAFMAGMTQRKQAPHDKVCETLVVDRWAFTDHPERQSTGLDTVTIVVLAIYAVIVVIGVIFAAIMIAAIGMSQN</sequence>
<evidence type="ECO:0000259" key="8">
    <source>
        <dbReference type="Pfam" id="PF06271"/>
    </source>
</evidence>
<name>A0A6V7ESP4_9XANT</name>
<feature type="domain" description="GYF" evidence="9">
    <location>
        <begin position="4"/>
        <end position="52"/>
    </location>
</feature>
<keyword evidence="4 7" id="KW-1133">Transmembrane helix</keyword>
<dbReference type="InterPro" id="IPR035445">
    <property type="entry name" value="GYF-like_dom_sf"/>
</dbReference>
<dbReference type="Pfam" id="PF14237">
    <property type="entry name" value="GYF_2"/>
    <property type="match status" value="1"/>
</dbReference>
<feature type="transmembrane region" description="Helical" evidence="7">
    <location>
        <begin position="320"/>
        <end position="342"/>
    </location>
</feature>
<reference evidence="11" key="1">
    <citation type="submission" date="2019-03" db="EMBL/GenBank/DDBJ databases">
        <authorList>
            <person name="Moriniere L."/>
            <person name="Burlet A."/>
            <person name="Rosenthal E."/>
            <person name="Portier P."/>
            <person name="Lavire C."/>
            <person name="Nesme X."/>
            <person name="Bull C.T."/>
            <person name="Le Saux M."/>
            <person name="Bertolla F."/>
        </authorList>
    </citation>
    <scope>NUCLEOTIDE SEQUENCE</scope>
    <source>
        <strain evidence="11">CFBP2533</strain>
    </source>
</reference>
<feature type="transmembrane region" description="Helical" evidence="7">
    <location>
        <begin position="380"/>
        <end position="406"/>
    </location>
</feature>
<dbReference type="Proteomes" id="UP000548771">
    <property type="component" value="Unassembled WGS sequence"/>
</dbReference>
<keyword evidence="2" id="KW-1003">Cell membrane</keyword>
<reference evidence="11" key="3">
    <citation type="journal article" date="2020" name="Syst. Appl. Microbiol.">
        <title>Clarifying the taxonomy of the causal agent of bacterial leaf spot of lettuce through a polyphasic approach reveals that Xanthomonas cynarae Trebaol et al. 2000 emend. Timilsina et al. 2019 is a later heterotypic synonym of Xanthomonas hortorum Vauterin et al. 1995.</title>
        <authorList>
            <person name="Moriniere L."/>
            <person name="Burlet A."/>
            <person name="Rosenthal E.R."/>
            <person name="Nesme X."/>
            <person name="Portier P."/>
            <person name="Bull C.T."/>
            <person name="Lavire C."/>
            <person name="Fischer-Le Saux M."/>
            <person name="Bertolla F."/>
        </authorList>
    </citation>
    <scope>NUCLEOTIDE SEQUENCE</scope>
    <source>
        <strain evidence="11">CFBP2533</strain>
    </source>
</reference>
<protein>
    <submittedName>
        <fullName evidence="11">DUF4339 domain-containing protein</fullName>
    </submittedName>
</protein>
<evidence type="ECO:0000313" key="11">
    <source>
        <dbReference type="EMBL" id="NMI24285.1"/>
    </source>
</evidence>
<dbReference type="InterPro" id="IPR025640">
    <property type="entry name" value="GYF_2"/>
</dbReference>
<proteinExistence type="predicted"/>
<evidence type="ECO:0000313" key="10">
    <source>
        <dbReference type="EMBL" id="CAD0354295.1"/>
    </source>
</evidence>
<dbReference type="AlphaFoldDB" id="A0A6V7ESP4"/>
<evidence type="ECO:0000256" key="4">
    <source>
        <dbReference type="ARBA" id="ARBA00022989"/>
    </source>
</evidence>
<feature type="compositionally biased region" description="Polar residues" evidence="6">
    <location>
        <begin position="159"/>
        <end position="176"/>
    </location>
</feature>
<evidence type="ECO:0000256" key="5">
    <source>
        <dbReference type="ARBA" id="ARBA00023136"/>
    </source>
</evidence>
<feature type="compositionally biased region" description="Low complexity" evidence="6">
    <location>
        <begin position="144"/>
        <end position="158"/>
    </location>
</feature>
<keyword evidence="3 7" id="KW-0812">Transmembrane</keyword>
<reference evidence="12" key="2">
    <citation type="journal article" date="2020" name="Syst. Appl. Microbiol.">
        <title>Clarifying the taxonomy of the causal agent of bacterial leaf spot of lettuce through a polyphasic approach reveals that Xanthomonas cynarae Trebaol et al. 2000 emend. Timilsina et al. 2019 is a later heterotypic synonym of Xanthomonas hortorum Vauterin et al. 1995.</title>
        <authorList>
            <person name="Moriniere L."/>
            <person name="Burlet A."/>
            <person name="Rosenthal E.R."/>
            <person name="Nesme X."/>
            <person name="Portier P."/>
            <person name="Bull C.T."/>
            <person name="Lavire C."/>
            <person name="Fischer-Le Saux M."/>
            <person name="Bertolla F."/>
        </authorList>
    </citation>
    <scope>NUCLEOTIDE SEQUENCE [LARGE SCALE GENOMIC DNA]</scope>
    <source>
        <strain evidence="12">CFBP2533</strain>
    </source>
</reference>
<evidence type="ECO:0000313" key="12">
    <source>
        <dbReference type="Proteomes" id="UP000548771"/>
    </source>
</evidence>
<reference evidence="10" key="4">
    <citation type="submission" date="2020-07" db="EMBL/GenBank/DDBJ databases">
        <authorList>
            <person name="Pothier F. J."/>
        </authorList>
    </citation>
    <scope>NUCLEOTIDE SEQUENCE</scope>
    <source>
        <strain evidence="10">CFBP 2533</strain>
    </source>
</reference>
<comment type="subcellular location">
    <subcellularLocation>
        <location evidence="1">Cell membrane</location>
        <topology evidence="1">Multi-pass membrane protein</topology>
    </subcellularLocation>
</comment>
<dbReference type="RefSeq" id="WP_168959914.1">
    <property type="nucleotide sequence ID" value="NZ_CP103838.1"/>
</dbReference>
<feature type="transmembrane region" description="Helical" evidence="7">
    <location>
        <begin position="258"/>
        <end position="282"/>
    </location>
</feature>
<evidence type="ECO:0000259" key="9">
    <source>
        <dbReference type="Pfam" id="PF14237"/>
    </source>
</evidence>
<dbReference type="EMBL" id="LR828261">
    <property type="protein sequence ID" value="CAD0354289.1"/>
    <property type="molecule type" value="Genomic_DNA"/>
</dbReference>
<evidence type="ECO:0000256" key="2">
    <source>
        <dbReference type="ARBA" id="ARBA00022475"/>
    </source>
</evidence>
<feature type="region of interest" description="Disordered" evidence="6">
    <location>
        <begin position="123"/>
        <end position="176"/>
    </location>
</feature>
<evidence type="ECO:0000256" key="6">
    <source>
        <dbReference type="SAM" id="MobiDB-lite"/>
    </source>
</evidence>